<accession>A0A4U9YT39</accession>
<dbReference type="AlphaFoldDB" id="A0A4U9YT39"/>
<name>A0A4U9YT39_9STRE</name>
<organism evidence="1 2">
    <name type="scientific">Streptococcus pseudoporcinus</name>
    <dbReference type="NCBI Taxonomy" id="361101"/>
    <lineage>
        <taxon>Bacteria</taxon>
        <taxon>Bacillati</taxon>
        <taxon>Bacillota</taxon>
        <taxon>Bacilli</taxon>
        <taxon>Lactobacillales</taxon>
        <taxon>Streptococcaceae</taxon>
        <taxon>Streptococcus</taxon>
    </lineage>
</organism>
<dbReference type="RefSeq" id="WP_138068658.1">
    <property type="nucleotide sequence ID" value="NZ_LR594035.1"/>
</dbReference>
<gene>
    <name evidence="1" type="ORF">NCTC5385_01471</name>
</gene>
<sequence length="880" mass="104836">MNILEEKIKVFESPYRVVRICNTSQNMCKDNMLDIISKQNEIDKLELFLNDELKKLEEQLYAEIGEMSEKDSKNGIKLKRNILNKKFSSALNKSISLFSESCRDRILYCNKVYEEILLKQEEQHEILNQNIQESFNFLKYELNNNVSFANALAMSVYNSDLYRNILDIKMRDDIILNKKTRNTLFSLRNYHNRMTQKPSPFSTFVSTKMILIDDKQSYFNTINKEDNRDKDNFHQTSKVYINDVIPKTIENMFLQDNIFMKCFFVKINPTLRIYDTYYEYLNVDLTYYVENILKIKRTSEVDLILSILLKKGNVPIFEFAEYLIKNYKNNFGDIDEIIILLLKLDKLGIIYKNFAISHLDYNTLHKLYKLCNYVGNEKYNEISKSIKFIIDSVDSINRNEKMEINRKYDLKNGILCEVKKIFSYFPKIEVDLNFIKKNILYENNTFPCLNYSKSLPDKTIKYFYYAEKLYRLFDNNYVQRIVFRNIFLKNNSIGDKVNIMDFYKQVGHEYKNSIDSLVMHDKDIKLISRLQARVFEYINKTLRKNNSDVINISIKLIEDICSEFPKILTDKMSYGIYYQNDNKNIVVNNVAPGMGRHVVRYVNDLRTEDKEEFMFRYKKHIEVLENRNIRFTDIGTTLGLNINKHVEALNYAFSYPKSVYNKEVSLHDLNIIFDCETESVKITDNNNNFYDSTPIGFLFPRISPSFYSFLSTFSNSRGSSISFWDRYHTQFEVENLDVEHYPRIMLESEIIIDRETWKIKKNYFDNNSFTTTDKYSDYILFYRCLCENNGVPNKFFAKKSNDIDAIQQTGEEMKEWEKIIINNKLRKPQYYDLNNYLDYSILKSLIRNYSDLTLTIQEVFPNKMLGVEEYLVELNERKEK</sequence>
<reference evidence="1 2" key="1">
    <citation type="submission" date="2019-05" db="EMBL/GenBank/DDBJ databases">
        <authorList>
            <consortium name="Pathogen Informatics"/>
        </authorList>
    </citation>
    <scope>NUCLEOTIDE SEQUENCE [LARGE SCALE GENOMIC DNA]</scope>
    <source>
        <strain evidence="1 2">NCTC5385</strain>
    </source>
</reference>
<evidence type="ECO:0000313" key="2">
    <source>
        <dbReference type="Proteomes" id="UP000304914"/>
    </source>
</evidence>
<evidence type="ECO:0000313" key="1">
    <source>
        <dbReference type="EMBL" id="VTS29922.1"/>
    </source>
</evidence>
<protein>
    <submittedName>
        <fullName evidence="1">Uncharacterized protein</fullName>
    </submittedName>
</protein>
<dbReference type="Proteomes" id="UP000304914">
    <property type="component" value="Chromosome"/>
</dbReference>
<proteinExistence type="predicted"/>
<dbReference type="EMBL" id="LR594035">
    <property type="protein sequence ID" value="VTS29922.1"/>
    <property type="molecule type" value="Genomic_DNA"/>
</dbReference>